<dbReference type="AlphaFoldDB" id="A0A939BB16"/>
<reference evidence="1" key="1">
    <citation type="submission" date="2020-08" db="EMBL/GenBank/DDBJ databases">
        <authorList>
            <person name="Cejkova D."/>
            <person name="Kubasova T."/>
            <person name="Jahodarova E."/>
            <person name="Rychlik I."/>
        </authorList>
    </citation>
    <scope>NUCLEOTIDE SEQUENCE</scope>
    <source>
        <strain evidence="1">An836</strain>
    </source>
</reference>
<sequence>LMDQAAATGDEEAANKIYQQGEEILLKELPAIPLYYSNANGVASKNVSNVKFTWQNLPAYRGSGNPCAAPCHNLPVTLAAHARTPDSTPDMPGAADLAATDGRLGSLRRYGSRRGAAPHGRMLSAC</sequence>
<dbReference type="SUPFAM" id="SSF53850">
    <property type="entry name" value="Periplasmic binding protein-like II"/>
    <property type="match status" value="1"/>
</dbReference>
<proteinExistence type="predicted"/>
<dbReference type="Gene3D" id="3.10.105.10">
    <property type="entry name" value="Dipeptide-binding Protein, Domain 3"/>
    <property type="match status" value="1"/>
</dbReference>
<dbReference type="Proteomes" id="UP000718821">
    <property type="component" value="Unassembled WGS sequence"/>
</dbReference>
<feature type="non-terminal residue" evidence="1">
    <location>
        <position position="1"/>
    </location>
</feature>
<accession>A0A939BB16</accession>
<name>A0A939BB16_9BIFI</name>
<protein>
    <submittedName>
        <fullName evidence="1">Uncharacterized protein</fullName>
    </submittedName>
</protein>
<evidence type="ECO:0000313" key="2">
    <source>
        <dbReference type="Proteomes" id="UP000718821"/>
    </source>
</evidence>
<comment type="caution">
    <text evidence="1">The sequence shown here is derived from an EMBL/GenBank/DDBJ whole genome shotgun (WGS) entry which is preliminary data.</text>
</comment>
<dbReference type="EMBL" id="JACLYU010000069">
    <property type="protein sequence ID" value="MBM6700491.1"/>
    <property type="molecule type" value="Genomic_DNA"/>
</dbReference>
<organism evidence="1 2">
    <name type="scientific">Bifidobacterium pullorum subsp. saeculare</name>
    <dbReference type="NCBI Taxonomy" id="78257"/>
    <lineage>
        <taxon>Bacteria</taxon>
        <taxon>Bacillati</taxon>
        <taxon>Actinomycetota</taxon>
        <taxon>Actinomycetes</taxon>
        <taxon>Bifidobacteriales</taxon>
        <taxon>Bifidobacteriaceae</taxon>
        <taxon>Bifidobacterium</taxon>
    </lineage>
</organism>
<keyword evidence="2" id="KW-1185">Reference proteome</keyword>
<reference evidence="1" key="2">
    <citation type="journal article" date="2021" name="Sci. Rep.">
        <title>The distribution of antibiotic resistance genes in chicken gut microbiota commensals.</title>
        <authorList>
            <person name="Juricova H."/>
            <person name="Matiasovicova J."/>
            <person name="Kubasova T."/>
            <person name="Cejkova D."/>
            <person name="Rychlik I."/>
        </authorList>
    </citation>
    <scope>NUCLEOTIDE SEQUENCE</scope>
    <source>
        <strain evidence="1">An836</strain>
    </source>
</reference>
<gene>
    <name evidence="1" type="ORF">H7U32_09410</name>
</gene>
<dbReference type="Gene3D" id="3.40.190.10">
    <property type="entry name" value="Periplasmic binding protein-like II"/>
    <property type="match status" value="1"/>
</dbReference>
<evidence type="ECO:0000313" key="1">
    <source>
        <dbReference type="EMBL" id="MBM6700491.1"/>
    </source>
</evidence>